<sequence>MSSQIKKQCRSYRQHQTEQRQRSSWSSRLSMHGNARGEGLQWMT</sequence>
<reference evidence="2" key="1">
    <citation type="submission" date="2018-02" db="EMBL/GenBank/DDBJ databases">
        <title>Rhizophora mucronata_Transcriptome.</title>
        <authorList>
            <person name="Meera S.P."/>
            <person name="Sreeshan A."/>
            <person name="Augustine A."/>
        </authorList>
    </citation>
    <scope>NUCLEOTIDE SEQUENCE</scope>
    <source>
        <tissue evidence="2">Leaf</tissue>
    </source>
</reference>
<organism evidence="2">
    <name type="scientific">Rhizophora mucronata</name>
    <name type="common">Asiatic mangrove</name>
    <dbReference type="NCBI Taxonomy" id="61149"/>
    <lineage>
        <taxon>Eukaryota</taxon>
        <taxon>Viridiplantae</taxon>
        <taxon>Streptophyta</taxon>
        <taxon>Embryophyta</taxon>
        <taxon>Tracheophyta</taxon>
        <taxon>Spermatophyta</taxon>
        <taxon>Magnoliopsida</taxon>
        <taxon>eudicotyledons</taxon>
        <taxon>Gunneridae</taxon>
        <taxon>Pentapetalae</taxon>
        <taxon>rosids</taxon>
        <taxon>fabids</taxon>
        <taxon>Malpighiales</taxon>
        <taxon>Rhizophoraceae</taxon>
        <taxon>Rhizophora</taxon>
    </lineage>
</organism>
<dbReference type="EMBL" id="GGEC01068226">
    <property type="protein sequence ID" value="MBX48710.1"/>
    <property type="molecule type" value="Transcribed_RNA"/>
</dbReference>
<evidence type="ECO:0000313" key="2">
    <source>
        <dbReference type="EMBL" id="MBX48710.1"/>
    </source>
</evidence>
<name>A0A2P2P1X5_RHIMU</name>
<dbReference type="AlphaFoldDB" id="A0A2P2P1X5"/>
<protein>
    <submittedName>
        <fullName evidence="2">Uncharacterized protein</fullName>
    </submittedName>
</protein>
<feature type="region of interest" description="Disordered" evidence="1">
    <location>
        <begin position="1"/>
        <end position="44"/>
    </location>
</feature>
<accession>A0A2P2P1X5</accession>
<proteinExistence type="predicted"/>
<evidence type="ECO:0000256" key="1">
    <source>
        <dbReference type="SAM" id="MobiDB-lite"/>
    </source>
</evidence>